<dbReference type="InterPro" id="IPR002575">
    <property type="entry name" value="Aminoglycoside_PTrfase"/>
</dbReference>
<evidence type="ECO:0000313" key="3">
    <source>
        <dbReference type="Proteomes" id="UP000199696"/>
    </source>
</evidence>
<dbReference type="AlphaFoldDB" id="A0A1C6V1E0"/>
<proteinExistence type="predicted"/>
<dbReference type="SUPFAM" id="SSF56112">
    <property type="entry name" value="Protein kinase-like (PK-like)"/>
    <property type="match status" value="1"/>
</dbReference>
<keyword evidence="2" id="KW-0808">Transferase</keyword>
<keyword evidence="3" id="KW-1185">Reference proteome</keyword>
<dbReference type="Gene3D" id="1.20.58.840">
    <property type="match status" value="1"/>
</dbReference>
<dbReference type="STRING" id="227316.GA0070604_4224"/>
<protein>
    <submittedName>
        <fullName evidence="2">Spectinomycin phosphotransferase</fullName>
    </submittedName>
</protein>
<accession>A0A1C6V1E0</accession>
<gene>
    <name evidence="2" type="ORF">GA0070604_4224</name>
</gene>
<dbReference type="InterPro" id="IPR011009">
    <property type="entry name" value="Kinase-like_dom_sf"/>
</dbReference>
<feature type="domain" description="Aminoglycoside phosphotransferase" evidence="1">
    <location>
        <begin position="40"/>
        <end position="284"/>
    </location>
</feature>
<dbReference type="Gene3D" id="3.30.200.20">
    <property type="entry name" value="Phosphorylase Kinase, domain 1"/>
    <property type="match status" value="1"/>
</dbReference>
<reference evidence="3" key="1">
    <citation type="submission" date="2016-06" db="EMBL/GenBank/DDBJ databases">
        <authorList>
            <person name="Varghese N."/>
            <person name="Submissions Spin"/>
        </authorList>
    </citation>
    <scope>NUCLEOTIDE SEQUENCE [LARGE SCALE GENOMIC DNA]</scope>
    <source>
        <strain evidence="3">DSM 44814</strain>
    </source>
</reference>
<sequence>MKYMRDKPVGLDEKELFTALREGWSIGVKSLTYLPVGFGSYHWSATDQHGSEWFVKVDDLGFAEDGREEEFGRLGRSQGTALTLHRDAGLEFVLAPVPAEDGAPLWRLSSRYALSVFPMIAGTAGEFGPHRREDLAEVTGFLAELHRATPAVAHLAPRAELLLPGRDGLNAALADLGRPWTGGPHSEAARDLLTLHEERVRQWLDRFDRLVDEVRGDGSDWVVTHGEPHPGNVMRSPTGAWLIDWATVQMAPLERDMWMLTDAFAGMLREEPAGADEQLLAQYSRISDRTVSPAGVALYRLWWPLADVAAFLDDLRRPHSEGEDAAAALKYLALNLEAASA</sequence>
<name>A0A1C6V1E0_9ACTN</name>
<evidence type="ECO:0000259" key="1">
    <source>
        <dbReference type="Pfam" id="PF01636"/>
    </source>
</evidence>
<evidence type="ECO:0000313" key="2">
    <source>
        <dbReference type="EMBL" id="SCL60121.1"/>
    </source>
</evidence>
<dbReference type="Proteomes" id="UP000199696">
    <property type="component" value="Unassembled WGS sequence"/>
</dbReference>
<dbReference type="Gene3D" id="1.10.510.10">
    <property type="entry name" value="Transferase(Phosphotransferase) domain 1"/>
    <property type="match status" value="1"/>
</dbReference>
<dbReference type="Pfam" id="PF01636">
    <property type="entry name" value="APH"/>
    <property type="match status" value="1"/>
</dbReference>
<dbReference type="GO" id="GO:0016740">
    <property type="term" value="F:transferase activity"/>
    <property type="evidence" value="ECO:0007669"/>
    <property type="project" value="UniProtKB-KW"/>
</dbReference>
<dbReference type="EMBL" id="FMHY01000002">
    <property type="protein sequence ID" value="SCL60121.1"/>
    <property type="molecule type" value="Genomic_DNA"/>
</dbReference>
<organism evidence="2 3">
    <name type="scientific">Micromonospora eburnea</name>
    <dbReference type="NCBI Taxonomy" id="227316"/>
    <lineage>
        <taxon>Bacteria</taxon>
        <taxon>Bacillati</taxon>
        <taxon>Actinomycetota</taxon>
        <taxon>Actinomycetes</taxon>
        <taxon>Micromonosporales</taxon>
        <taxon>Micromonosporaceae</taxon>
        <taxon>Micromonospora</taxon>
    </lineage>
</organism>